<reference evidence="11 12" key="1">
    <citation type="submission" date="2014-11" db="EMBL/GenBank/DDBJ databases">
        <title>Genetic blueprint of the zoonotic pathogen Toxocara canis.</title>
        <authorList>
            <person name="Zhu X.-Q."/>
            <person name="Korhonen P.K."/>
            <person name="Cai H."/>
            <person name="Young N.D."/>
            <person name="Nejsum P."/>
            <person name="von Samson-Himmelstjerna G."/>
            <person name="Boag P.R."/>
            <person name="Tan P."/>
            <person name="Li Q."/>
            <person name="Min J."/>
            <person name="Yang Y."/>
            <person name="Wang X."/>
            <person name="Fang X."/>
            <person name="Hall R.S."/>
            <person name="Hofmann A."/>
            <person name="Sternberg P.W."/>
            <person name="Jex A.R."/>
            <person name="Gasser R.B."/>
        </authorList>
    </citation>
    <scope>NUCLEOTIDE SEQUENCE [LARGE SCALE GENOMIC DNA]</scope>
    <source>
        <strain evidence="11">PN_DK_2014</strain>
    </source>
</reference>
<dbReference type="STRING" id="6265.A0A0B2UP24"/>
<evidence type="ECO:0000313" key="11">
    <source>
        <dbReference type="EMBL" id="KHN71034.1"/>
    </source>
</evidence>
<dbReference type="Proteomes" id="UP000031036">
    <property type="component" value="Unassembled WGS sequence"/>
</dbReference>
<evidence type="ECO:0000256" key="3">
    <source>
        <dbReference type="ARBA" id="ARBA00022679"/>
    </source>
</evidence>
<feature type="compositionally biased region" description="Basic and acidic residues" evidence="9">
    <location>
        <begin position="145"/>
        <end position="171"/>
    </location>
</feature>
<dbReference type="Gene3D" id="1.10.510.10">
    <property type="entry name" value="Transferase(Phosphotransferase) domain 1"/>
    <property type="match status" value="1"/>
</dbReference>
<accession>A0A0B2UP24</accession>
<keyword evidence="6" id="KW-0067">ATP-binding</keyword>
<dbReference type="AlphaFoldDB" id="A0A0B2UP24"/>
<keyword evidence="5 11" id="KW-0418">Kinase</keyword>
<dbReference type="PANTHER" id="PTHR45723">
    <property type="entry name" value="SERINE/THREONINE-PROTEIN KINASE RIO1"/>
    <property type="match status" value="1"/>
</dbReference>
<feature type="compositionally biased region" description="Basic and acidic residues" evidence="9">
    <location>
        <begin position="179"/>
        <end position="201"/>
    </location>
</feature>
<evidence type="ECO:0000256" key="5">
    <source>
        <dbReference type="ARBA" id="ARBA00022777"/>
    </source>
</evidence>
<dbReference type="OrthoDB" id="205248at2759"/>
<evidence type="ECO:0000256" key="4">
    <source>
        <dbReference type="ARBA" id="ARBA00022741"/>
    </source>
</evidence>
<dbReference type="InterPro" id="IPR018934">
    <property type="entry name" value="RIO_dom"/>
</dbReference>
<comment type="catalytic activity">
    <reaction evidence="8">
        <text>L-seryl-[protein] + ATP = O-phospho-L-seryl-[protein] + ADP + H(+)</text>
        <dbReference type="Rhea" id="RHEA:17989"/>
        <dbReference type="Rhea" id="RHEA-COMP:9863"/>
        <dbReference type="Rhea" id="RHEA-COMP:11604"/>
        <dbReference type="ChEBI" id="CHEBI:15378"/>
        <dbReference type="ChEBI" id="CHEBI:29999"/>
        <dbReference type="ChEBI" id="CHEBI:30616"/>
        <dbReference type="ChEBI" id="CHEBI:83421"/>
        <dbReference type="ChEBI" id="CHEBI:456216"/>
        <dbReference type="EC" id="2.7.11.1"/>
    </reaction>
</comment>
<evidence type="ECO:0000256" key="8">
    <source>
        <dbReference type="ARBA" id="ARBA00048679"/>
    </source>
</evidence>
<gene>
    <name evidence="11" type="primary">RIOK1</name>
    <name evidence="11" type="ORF">Tcan_02572</name>
</gene>
<evidence type="ECO:0000256" key="6">
    <source>
        <dbReference type="ARBA" id="ARBA00022840"/>
    </source>
</evidence>
<proteinExistence type="predicted"/>
<name>A0A0B2UP24_TOXCA</name>
<feature type="compositionally biased region" description="Basic residues" evidence="9">
    <location>
        <begin position="206"/>
        <end position="222"/>
    </location>
</feature>
<keyword evidence="12" id="KW-1185">Reference proteome</keyword>
<evidence type="ECO:0000259" key="10">
    <source>
        <dbReference type="Pfam" id="PF01163"/>
    </source>
</evidence>
<evidence type="ECO:0000256" key="9">
    <source>
        <dbReference type="SAM" id="MobiDB-lite"/>
    </source>
</evidence>
<evidence type="ECO:0000256" key="7">
    <source>
        <dbReference type="ARBA" id="ARBA00047899"/>
    </source>
</evidence>
<organism evidence="11 12">
    <name type="scientific">Toxocara canis</name>
    <name type="common">Canine roundworm</name>
    <dbReference type="NCBI Taxonomy" id="6265"/>
    <lineage>
        <taxon>Eukaryota</taxon>
        <taxon>Metazoa</taxon>
        <taxon>Ecdysozoa</taxon>
        <taxon>Nematoda</taxon>
        <taxon>Chromadorea</taxon>
        <taxon>Rhabditida</taxon>
        <taxon>Spirurina</taxon>
        <taxon>Ascaridomorpha</taxon>
        <taxon>Ascaridoidea</taxon>
        <taxon>Toxocaridae</taxon>
        <taxon>Toxocara</taxon>
    </lineage>
</organism>
<dbReference type="InterPro" id="IPR051272">
    <property type="entry name" value="RIO-type_Ser/Thr_kinase"/>
</dbReference>
<dbReference type="Pfam" id="PF01163">
    <property type="entry name" value="RIO1"/>
    <property type="match status" value="1"/>
</dbReference>
<feature type="domain" description="RIO-type" evidence="10">
    <location>
        <begin position="1"/>
        <end position="50"/>
    </location>
</feature>
<evidence type="ECO:0000256" key="2">
    <source>
        <dbReference type="ARBA" id="ARBA00022527"/>
    </source>
</evidence>
<evidence type="ECO:0000313" key="12">
    <source>
        <dbReference type="Proteomes" id="UP000031036"/>
    </source>
</evidence>
<protein>
    <recommendedName>
        <fullName evidence="1">non-specific serine/threonine protein kinase</fullName>
        <ecNumber evidence="1">2.7.11.1</ecNumber>
    </recommendedName>
</protein>
<dbReference type="EC" id="2.7.11.1" evidence="1"/>
<sequence length="222" mass="25687">MILHEGQLYIIDVSQSVEHDHPHSLEFLRSDCLNVTKFFKSKGAPVMLVRELFQVIADPLIKTQAQVDEFLSRRSLETSSDDVLFMNAYIAHKLDHVLHFERDSRIAAEGGELPNPFQTMLAKVEQKHTGDSLCETGTSETGDTESTRDSINEQGRRRTKGRREQDEEAKARRVLLHTRLRDESAETKKERKRLVKEEQRLNRLSKTPKHIKKRHEKAGKKH</sequence>
<feature type="region of interest" description="Disordered" evidence="9">
    <location>
        <begin position="126"/>
        <end position="222"/>
    </location>
</feature>
<dbReference type="GO" id="GO:0005524">
    <property type="term" value="F:ATP binding"/>
    <property type="evidence" value="ECO:0007669"/>
    <property type="project" value="UniProtKB-KW"/>
</dbReference>
<dbReference type="OMA" id="NETRSHA"/>
<keyword evidence="2" id="KW-0723">Serine/threonine-protein kinase</keyword>
<dbReference type="GO" id="GO:0004674">
    <property type="term" value="F:protein serine/threonine kinase activity"/>
    <property type="evidence" value="ECO:0007669"/>
    <property type="project" value="UniProtKB-KW"/>
</dbReference>
<dbReference type="EMBL" id="JPKZ01022826">
    <property type="protein sequence ID" value="KHN71034.1"/>
    <property type="molecule type" value="Genomic_DNA"/>
</dbReference>
<evidence type="ECO:0000256" key="1">
    <source>
        <dbReference type="ARBA" id="ARBA00012513"/>
    </source>
</evidence>
<comment type="caution">
    <text evidence="11">The sequence shown here is derived from an EMBL/GenBank/DDBJ whole genome shotgun (WGS) entry which is preliminary data.</text>
</comment>
<keyword evidence="4" id="KW-0547">Nucleotide-binding</keyword>
<keyword evidence="3" id="KW-0808">Transferase</keyword>
<comment type="catalytic activity">
    <reaction evidence="7">
        <text>L-threonyl-[protein] + ATP = O-phospho-L-threonyl-[protein] + ADP + H(+)</text>
        <dbReference type="Rhea" id="RHEA:46608"/>
        <dbReference type="Rhea" id="RHEA-COMP:11060"/>
        <dbReference type="Rhea" id="RHEA-COMP:11605"/>
        <dbReference type="ChEBI" id="CHEBI:15378"/>
        <dbReference type="ChEBI" id="CHEBI:30013"/>
        <dbReference type="ChEBI" id="CHEBI:30616"/>
        <dbReference type="ChEBI" id="CHEBI:61977"/>
        <dbReference type="ChEBI" id="CHEBI:456216"/>
        <dbReference type="EC" id="2.7.11.1"/>
    </reaction>
</comment>